<dbReference type="PROSITE" id="PS50109">
    <property type="entry name" value="HIS_KIN"/>
    <property type="match status" value="1"/>
</dbReference>
<dbReference type="InterPro" id="IPR036890">
    <property type="entry name" value="HATPase_C_sf"/>
</dbReference>
<dbReference type="Gene3D" id="3.30.565.10">
    <property type="entry name" value="Histidine kinase-like ATPase, C-terminal domain"/>
    <property type="match status" value="1"/>
</dbReference>
<dbReference type="Pfam" id="PF00512">
    <property type="entry name" value="HisKA"/>
    <property type="match status" value="1"/>
</dbReference>
<dbReference type="InterPro" id="IPR003661">
    <property type="entry name" value="HisK_dim/P_dom"/>
</dbReference>
<accession>A0A841L4V1</accession>
<dbReference type="InterPro" id="IPR017055">
    <property type="entry name" value="Sig_transdc_His_kinase_DctB"/>
</dbReference>
<evidence type="ECO:0000256" key="4">
    <source>
        <dbReference type="ARBA" id="ARBA00022475"/>
    </source>
</evidence>
<organism evidence="16 17">
    <name type="scientific">Polymorphobacter multimanifer</name>
    <dbReference type="NCBI Taxonomy" id="1070431"/>
    <lineage>
        <taxon>Bacteria</taxon>
        <taxon>Pseudomonadati</taxon>
        <taxon>Pseudomonadota</taxon>
        <taxon>Alphaproteobacteria</taxon>
        <taxon>Sphingomonadales</taxon>
        <taxon>Sphingosinicellaceae</taxon>
        <taxon>Polymorphobacter</taxon>
    </lineage>
</organism>
<dbReference type="GO" id="GO:0005886">
    <property type="term" value="C:plasma membrane"/>
    <property type="evidence" value="ECO:0007669"/>
    <property type="project" value="UniProtKB-SubCell"/>
</dbReference>
<evidence type="ECO:0000256" key="2">
    <source>
        <dbReference type="ARBA" id="ARBA00004651"/>
    </source>
</evidence>
<dbReference type="RefSeq" id="WP_207792285.1">
    <property type="nucleotide sequence ID" value="NZ_BMOX01000020.1"/>
</dbReference>
<dbReference type="InterPro" id="IPR003594">
    <property type="entry name" value="HATPase_dom"/>
</dbReference>
<keyword evidence="8" id="KW-0547">Nucleotide-binding</keyword>
<evidence type="ECO:0000256" key="9">
    <source>
        <dbReference type="ARBA" id="ARBA00022777"/>
    </source>
</evidence>
<feature type="transmembrane region" description="Helical" evidence="14">
    <location>
        <begin position="263"/>
        <end position="284"/>
    </location>
</feature>
<reference evidence="16 17" key="1">
    <citation type="submission" date="2020-08" db="EMBL/GenBank/DDBJ databases">
        <title>Genomic Encyclopedia of Type Strains, Phase IV (KMG-IV): sequencing the most valuable type-strain genomes for metagenomic binning, comparative biology and taxonomic classification.</title>
        <authorList>
            <person name="Goeker M."/>
        </authorList>
    </citation>
    <scope>NUCLEOTIDE SEQUENCE [LARGE SCALE GENOMIC DNA]</scope>
    <source>
        <strain evidence="16 17">DSM 102189</strain>
    </source>
</reference>
<keyword evidence="12" id="KW-0902">Two-component regulatory system</keyword>
<evidence type="ECO:0000256" key="7">
    <source>
        <dbReference type="ARBA" id="ARBA00022692"/>
    </source>
</evidence>
<evidence type="ECO:0000256" key="8">
    <source>
        <dbReference type="ARBA" id="ARBA00022741"/>
    </source>
</evidence>
<dbReference type="InterPro" id="IPR005467">
    <property type="entry name" value="His_kinase_dom"/>
</dbReference>
<comment type="subcellular location">
    <subcellularLocation>
        <location evidence="2">Cell membrane</location>
        <topology evidence="2">Multi-pass membrane protein</topology>
    </subcellularLocation>
</comment>
<evidence type="ECO:0000256" key="12">
    <source>
        <dbReference type="ARBA" id="ARBA00023012"/>
    </source>
</evidence>
<dbReference type="PANTHER" id="PTHR43065">
    <property type="entry name" value="SENSOR HISTIDINE KINASE"/>
    <property type="match status" value="1"/>
</dbReference>
<dbReference type="Gene3D" id="6.10.250.3020">
    <property type="match status" value="1"/>
</dbReference>
<dbReference type="InterPro" id="IPR036097">
    <property type="entry name" value="HisK_dim/P_sf"/>
</dbReference>
<evidence type="ECO:0000313" key="16">
    <source>
        <dbReference type="EMBL" id="MBB6227654.1"/>
    </source>
</evidence>
<protein>
    <recommendedName>
        <fullName evidence="3">histidine kinase</fullName>
        <ecNumber evidence="3">2.7.13.3</ecNumber>
    </recommendedName>
</protein>
<evidence type="ECO:0000256" key="13">
    <source>
        <dbReference type="ARBA" id="ARBA00023136"/>
    </source>
</evidence>
<keyword evidence="10" id="KW-0067">ATP-binding</keyword>
<keyword evidence="6 16" id="KW-0808">Transferase</keyword>
<dbReference type="CDD" id="cd12914">
    <property type="entry name" value="PDC1_DGC_like"/>
    <property type="match status" value="1"/>
</dbReference>
<keyword evidence="13 14" id="KW-0472">Membrane</keyword>
<gene>
    <name evidence="16" type="ORF">FHS79_001823</name>
</gene>
<evidence type="ECO:0000256" key="14">
    <source>
        <dbReference type="SAM" id="Phobius"/>
    </source>
</evidence>
<dbReference type="CDD" id="cd00082">
    <property type="entry name" value="HisKA"/>
    <property type="match status" value="1"/>
</dbReference>
<dbReference type="SUPFAM" id="SSF103190">
    <property type="entry name" value="Sensory domain-like"/>
    <property type="match status" value="1"/>
</dbReference>
<comment type="catalytic activity">
    <reaction evidence="1">
        <text>ATP + protein L-histidine = ADP + protein N-phospho-L-histidine.</text>
        <dbReference type="EC" id="2.7.13.3"/>
    </reaction>
</comment>
<comment type="caution">
    <text evidence="16">The sequence shown here is derived from an EMBL/GenBank/DDBJ whole genome shotgun (WGS) entry which is preliminary data.</text>
</comment>
<proteinExistence type="predicted"/>
<feature type="domain" description="Histidine kinase" evidence="15">
    <location>
        <begin position="355"/>
        <end position="569"/>
    </location>
</feature>
<keyword evidence="5" id="KW-0597">Phosphoprotein</keyword>
<name>A0A841L4V1_9SPHN</name>
<dbReference type="AlphaFoldDB" id="A0A841L4V1"/>
<evidence type="ECO:0000259" key="15">
    <source>
        <dbReference type="PROSITE" id="PS50109"/>
    </source>
</evidence>
<evidence type="ECO:0000256" key="3">
    <source>
        <dbReference type="ARBA" id="ARBA00012438"/>
    </source>
</evidence>
<dbReference type="EMBL" id="JACIIV010000011">
    <property type="protein sequence ID" value="MBB6227654.1"/>
    <property type="molecule type" value="Genomic_DNA"/>
</dbReference>
<dbReference type="Gene3D" id="1.10.287.130">
    <property type="match status" value="1"/>
</dbReference>
<dbReference type="InterPro" id="IPR029151">
    <property type="entry name" value="Sensor-like_sf"/>
</dbReference>
<dbReference type="PRINTS" id="PR00344">
    <property type="entry name" value="BCTRLSENSOR"/>
</dbReference>
<dbReference type="GO" id="GO:0005524">
    <property type="term" value="F:ATP binding"/>
    <property type="evidence" value="ECO:0007669"/>
    <property type="project" value="UniProtKB-KW"/>
</dbReference>
<dbReference type="PANTHER" id="PTHR43065:SF46">
    <property type="entry name" value="C4-DICARBOXYLATE TRANSPORT SENSOR PROTEIN DCTB"/>
    <property type="match status" value="1"/>
</dbReference>
<sequence length="575" mass="60941">MRNIVFGLFVVAVATWIAGVVAARNADAALVRQASISASLFEAVLQSALERFRALPLVLASDGDVRGALGNSDRDVRHRLDLKLARLAERTSAAAIYVIDPRGRTIAASNSETPESFVGREFSFRSYFAAAMRNGSGEQFALGNTTHRPGLYLSSRVDSDGKALGVVVTKIDFSSLETEWRSAQTPVFVTGADGVVLITSVEAWRFKQAAQLPIRPLASGDMLVSATLPGRRPADFVAINKPITIPGWTLTVLRTRDIGGAVAAARALTLLASALCALGLWAILRRRNLAIAARAAAQLELEAKVASRTRALSKANSKLTSEIAERRRAEAALLLLHLELEQANRLTILGQVAAGVTHEINQPVAAISTWAHNATVFLARSDTASATTALATIVALTERIGRITGELRDFARKSDGAIACVRVDDAIDGALMLVSAHQQQSGVRIKRRAACDLAVIADRVRLEQVLVNLLQNALEAVEADLEGACVFIEAARSGKDIMLSVTDTGPGVAPEIAASLFTPFQTSKARGLGLGLVISRDICRALGGDLRLLPTGRNDGRGATFAVTLPAAQGMGDIA</sequence>
<dbReference type="SMART" id="SM00387">
    <property type="entry name" value="HATPase_c"/>
    <property type="match status" value="1"/>
</dbReference>
<keyword evidence="17" id="KW-1185">Reference proteome</keyword>
<evidence type="ECO:0000256" key="5">
    <source>
        <dbReference type="ARBA" id="ARBA00022553"/>
    </source>
</evidence>
<evidence type="ECO:0000256" key="6">
    <source>
        <dbReference type="ARBA" id="ARBA00022679"/>
    </source>
</evidence>
<dbReference type="Proteomes" id="UP000538147">
    <property type="component" value="Unassembled WGS sequence"/>
</dbReference>
<evidence type="ECO:0000256" key="10">
    <source>
        <dbReference type="ARBA" id="ARBA00022840"/>
    </source>
</evidence>
<dbReference type="PIRSF" id="PIRSF036431">
    <property type="entry name" value="STHK_DctB"/>
    <property type="match status" value="1"/>
</dbReference>
<dbReference type="SMART" id="SM00388">
    <property type="entry name" value="HisKA"/>
    <property type="match status" value="1"/>
</dbReference>
<evidence type="ECO:0000313" key="17">
    <source>
        <dbReference type="Proteomes" id="UP000538147"/>
    </source>
</evidence>
<evidence type="ECO:0000256" key="1">
    <source>
        <dbReference type="ARBA" id="ARBA00000085"/>
    </source>
</evidence>
<dbReference type="GO" id="GO:0000155">
    <property type="term" value="F:phosphorelay sensor kinase activity"/>
    <property type="evidence" value="ECO:0007669"/>
    <property type="project" value="InterPro"/>
</dbReference>
<dbReference type="Pfam" id="PF02743">
    <property type="entry name" value="dCache_1"/>
    <property type="match status" value="1"/>
</dbReference>
<dbReference type="InterPro" id="IPR004358">
    <property type="entry name" value="Sig_transdc_His_kin-like_C"/>
</dbReference>
<keyword evidence="9 16" id="KW-0418">Kinase</keyword>
<keyword evidence="11 14" id="KW-1133">Transmembrane helix</keyword>
<dbReference type="EC" id="2.7.13.3" evidence="3"/>
<keyword evidence="7 14" id="KW-0812">Transmembrane</keyword>
<dbReference type="SUPFAM" id="SSF55874">
    <property type="entry name" value="ATPase domain of HSP90 chaperone/DNA topoisomerase II/histidine kinase"/>
    <property type="match status" value="1"/>
</dbReference>
<dbReference type="InterPro" id="IPR033479">
    <property type="entry name" value="dCache_1"/>
</dbReference>
<dbReference type="SUPFAM" id="SSF47384">
    <property type="entry name" value="Homodimeric domain of signal transducing histidine kinase"/>
    <property type="match status" value="1"/>
</dbReference>
<dbReference type="Gene3D" id="3.30.450.20">
    <property type="entry name" value="PAS domain"/>
    <property type="match status" value="2"/>
</dbReference>
<keyword evidence="4" id="KW-1003">Cell membrane</keyword>
<evidence type="ECO:0000256" key="11">
    <source>
        <dbReference type="ARBA" id="ARBA00022989"/>
    </source>
</evidence>
<dbReference type="Pfam" id="PF02518">
    <property type="entry name" value="HATPase_c"/>
    <property type="match status" value="1"/>
</dbReference>